<sequence length="57" mass="5607">MPSSSGTSESKPGVKSGTGKSASSSKGSSGSKTSSTQGGTHEQHVKAGEQSHKNTKS</sequence>
<proteinExistence type="predicted"/>
<comment type="caution">
    <text evidence="1">The sequence shown here is derived from an EMBL/GenBank/DDBJ whole genome shotgun (WGS) entry which is preliminary data.</text>
</comment>
<protein>
    <submittedName>
        <fullName evidence="1">Uncharacterized protein</fullName>
    </submittedName>
</protein>
<reference evidence="1" key="1">
    <citation type="submission" date="2023-12" db="EMBL/GenBank/DDBJ databases">
        <title>Diversity of Rhizobium in root nodule of phaseolus vulgaris.</title>
        <authorList>
            <person name="Wang H."/>
        </authorList>
    </citation>
    <scope>NUCLEOTIDE SEQUENCE</scope>
    <source>
        <strain evidence="1">MJ31</strain>
    </source>
</reference>
<dbReference type="EMBL" id="JAYESG010000024">
    <property type="protein sequence ID" value="MEA3521067.1"/>
    <property type="molecule type" value="Genomic_DNA"/>
</dbReference>
<accession>A0ACC6N611</accession>
<organism evidence="1 2">
    <name type="scientific">Rhizobium mulingense</name>
    <dbReference type="NCBI Taxonomy" id="3031128"/>
    <lineage>
        <taxon>Bacteria</taxon>
        <taxon>Pseudomonadati</taxon>
        <taxon>Pseudomonadota</taxon>
        <taxon>Alphaproteobacteria</taxon>
        <taxon>Hyphomicrobiales</taxon>
        <taxon>Rhizobiaceae</taxon>
        <taxon>Rhizobium/Agrobacterium group</taxon>
        <taxon>Rhizobium</taxon>
    </lineage>
</organism>
<evidence type="ECO:0000313" key="1">
    <source>
        <dbReference type="EMBL" id="MEA3521067.1"/>
    </source>
</evidence>
<keyword evidence="2" id="KW-1185">Reference proteome</keyword>
<name>A0ACC6N611_9HYPH</name>
<gene>
    <name evidence="1" type="ORF">U8465_29100</name>
</gene>
<dbReference type="Proteomes" id="UP001304050">
    <property type="component" value="Unassembled WGS sequence"/>
</dbReference>
<evidence type="ECO:0000313" key="2">
    <source>
        <dbReference type="Proteomes" id="UP001304050"/>
    </source>
</evidence>